<evidence type="ECO:0000256" key="6">
    <source>
        <dbReference type="PIRSR" id="PIRSR037350-1"/>
    </source>
</evidence>
<gene>
    <name evidence="8" type="ORF">V1477_012754</name>
</gene>
<dbReference type="SUPFAM" id="SSF53335">
    <property type="entry name" value="S-adenosyl-L-methionine-dependent methyltransferases"/>
    <property type="match status" value="1"/>
</dbReference>
<comment type="similarity">
    <text evidence="1 5">Belongs to the methyltransferase superfamily. METTL16/RlmF family.</text>
</comment>
<dbReference type="InterPro" id="IPR010286">
    <property type="entry name" value="METTL16/RlmF"/>
</dbReference>
<dbReference type="Proteomes" id="UP001607303">
    <property type="component" value="Unassembled WGS sequence"/>
</dbReference>
<evidence type="ECO:0000256" key="7">
    <source>
        <dbReference type="SAM" id="MobiDB-lite"/>
    </source>
</evidence>
<dbReference type="Pfam" id="PF05971">
    <property type="entry name" value="Methyltransf_10"/>
    <property type="match status" value="1"/>
</dbReference>
<evidence type="ECO:0000256" key="4">
    <source>
        <dbReference type="ARBA" id="ARBA00022691"/>
    </source>
</evidence>
<keyword evidence="9" id="KW-1185">Reference proteome</keyword>
<dbReference type="GO" id="GO:0008168">
    <property type="term" value="F:methyltransferase activity"/>
    <property type="evidence" value="ECO:0007669"/>
    <property type="project" value="UniProtKB-UniRule"/>
</dbReference>
<dbReference type="EC" id="2.1.1.-" evidence="5"/>
<evidence type="ECO:0000313" key="9">
    <source>
        <dbReference type="Proteomes" id="UP001607303"/>
    </source>
</evidence>
<sequence>MALRKLMHPRNKYKKGPNFKQLALLYPEFRKVAVTDLTGKVHIDFKNEETLRILTRVLLKHDFDLTVKIPPNKLVPTLPLRLNYVLWIEDLMTHASFTKMEDVKGIDIGTGAVCIYPLLLAKMYGCCMFGTEVDDTSIESAIENVKNNNLGNLIQVIKVDKDKILKGTIEENETFHFIMCNPPFFETEDTSDKVIKQQPPRNAPTGSNKELSIEGGERLFVTKMIEESMQISEKIKIYSSMLGKKNNLLYFVKLLKKYNINNFTWTEFCQGHTKRWGLAWSFLSIDVCDLTKAPVIKESSIIDKSLKDHPPLEIIFPMQDKYILIDNVITELKKIISNLQINIKELELQKNTLSEWGCQLTAQNDTWSHARRKRRLAERQSKDCKEENIGSTIVTEQINVDSEVNTIQHLNVKNEDTQFVSTKDTETSDHKDPLLVFNLFLSILEDEQDPEKNHVKICLFFESGSGGRNVLETLRQYLINKLNVRIYFQQFCSKTNKKRRKKFKKAKKDPPSKLDIRGEEKKLNISSAEDSADSS</sequence>
<dbReference type="InterPro" id="IPR017182">
    <property type="entry name" value="METTL16/PsiM"/>
</dbReference>
<feature type="compositionally biased region" description="Basic and acidic residues" evidence="7">
    <location>
        <begin position="508"/>
        <end position="523"/>
    </location>
</feature>
<proteinExistence type="inferred from homology"/>
<evidence type="ECO:0000256" key="1">
    <source>
        <dbReference type="ARBA" id="ARBA00005878"/>
    </source>
</evidence>
<dbReference type="Gene3D" id="3.40.50.150">
    <property type="entry name" value="Vaccinia Virus protein VP39"/>
    <property type="match status" value="1"/>
</dbReference>
<organism evidence="8 9">
    <name type="scientific">Vespula maculifrons</name>
    <name type="common">Eastern yellow jacket</name>
    <name type="synonym">Wasp</name>
    <dbReference type="NCBI Taxonomy" id="7453"/>
    <lineage>
        <taxon>Eukaryota</taxon>
        <taxon>Metazoa</taxon>
        <taxon>Ecdysozoa</taxon>
        <taxon>Arthropoda</taxon>
        <taxon>Hexapoda</taxon>
        <taxon>Insecta</taxon>
        <taxon>Pterygota</taxon>
        <taxon>Neoptera</taxon>
        <taxon>Endopterygota</taxon>
        <taxon>Hymenoptera</taxon>
        <taxon>Apocrita</taxon>
        <taxon>Aculeata</taxon>
        <taxon>Vespoidea</taxon>
        <taxon>Vespidae</taxon>
        <taxon>Vespinae</taxon>
        <taxon>Vespula</taxon>
    </lineage>
</organism>
<dbReference type="EMBL" id="JAYRBN010000066">
    <property type="protein sequence ID" value="KAL2736245.1"/>
    <property type="molecule type" value="Genomic_DNA"/>
</dbReference>
<protein>
    <recommendedName>
        <fullName evidence="5">U6 small nuclear RNA (adenine-(43)-N(6))-methyltransferase</fullName>
        <ecNumber evidence="5">2.1.1.-</ecNumber>
    </recommendedName>
</protein>
<feature type="region of interest" description="Disordered" evidence="7">
    <location>
        <begin position="499"/>
        <end position="535"/>
    </location>
</feature>
<evidence type="ECO:0000256" key="3">
    <source>
        <dbReference type="ARBA" id="ARBA00022679"/>
    </source>
</evidence>
<accession>A0ABD2BU67</accession>
<dbReference type="PIRSF" id="PIRSF037350">
    <property type="entry name" value="Mtase_ZK1128_prd"/>
    <property type="match status" value="1"/>
</dbReference>
<dbReference type="AlphaFoldDB" id="A0ABD2BU67"/>
<dbReference type="GO" id="GO:0032259">
    <property type="term" value="P:methylation"/>
    <property type="evidence" value="ECO:0007669"/>
    <property type="project" value="UniProtKB-KW"/>
</dbReference>
<comment type="caution">
    <text evidence="8">The sequence shown here is derived from an EMBL/GenBank/DDBJ whole genome shotgun (WGS) entry which is preliminary data.</text>
</comment>
<feature type="binding site" evidence="6">
    <location>
        <position position="109"/>
    </location>
    <ligand>
        <name>S-adenosyl-L-methionine</name>
        <dbReference type="ChEBI" id="CHEBI:59789"/>
    </ligand>
</feature>
<keyword evidence="4 6" id="KW-0949">S-adenosyl-L-methionine</keyword>
<evidence type="ECO:0000313" key="8">
    <source>
        <dbReference type="EMBL" id="KAL2736245.1"/>
    </source>
</evidence>
<evidence type="ECO:0000256" key="5">
    <source>
        <dbReference type="PIRNR" id="PIRNR037350"/>
    </source>
</evidence>
<keyword evidence="3 5" id="KW-0808">Transferase</keyword>
<feature type="binding site" evidence="6">
    <location>
        <position position="181"/>
    </location>
    <ligand>
        <name>S-adenosyl-L-methionine</name>
        <dbReference type="ChEBI" id="CHEBI:59789"/>
    </ligand>
</feature>
<name>A0ABD2BU67_VESMC</name>
<keyword evidence="2 5" id="KW-0489">Methyltransferase</keyword>
<dbReference type="PANTHER" id="PTHR13393">
    <property type="entry name" value="SAM-DEPENDENT METHYLTRANSFERASE"/>
    <property type="match status" value="1"/>
</dbReference>
<dbReference type="PANTHER" id="PTHR13393:SF0">
    <property type="entry name" value="RNA N6-ADENOSINE-METHYLTRANSFERASE METTL16"/>
    <property type="match status" value="1"/>
</dbReference>
<feature type="binding site" evidence="6">
    <location>
        <position position="132"/>
    </location>
    <ligand>
        <name>S-adenosyl-L-methionine</name>
        <dbReference type="ChEBI" id="CHEBI:59789"/>
    </ligand>
</feature>
<dbReference type="InterPro" id="IPR029063">
    <property type="entry name" value="SAM-dependent_MTases_sf"/>
</dbReference>
<feature type="binding site" evidence="6">
    <location>
        <position position="81"/>
    </location>
    <ligand>
        <name>S-adenosyl-L-methionine</name>
        <dbReference type="ChEBI" id="CHEBI:59789"/>
    </ligand>
</feature>
<evidence type="ECO:0000256" key="2">
    <source>
        <dbReference type="ARBA" id="ARBA00022603"/>
    </source>
</evidence>
<reference evidence="8 9" key="1">
    <citation type="journal article" date="2024" name="Ann. Entomol. Soc. Am.">
        <title>Genomic analyses of the southern and eastern yellowjacket wasps (Hymenoptera: Vespidae) reveal evolutionary signatures of social life.</title>
        <authorList>
            <person name="Catto M.A."/>
            <person name="Caine P.B."/>
            <person name="Orr S.E."/>
            <person name="Hunt B.G."/>
            <person name="Goodisman M.A.D."/>
        </authorList>
    </citation>
    <scope>NUCLEOTIDE SEQUENCE [LARGE SCALE GENOMIC DNA]</scope>
    <source>
        <strain evidence="8">232</strain>
        <tissue evidence="8">Head and thorax</tissue>
    </source>
</reference>
<dbReference type="CDD" id="cd02440">
    <property type="entry name" value="AdoMet_MTases"/>
    <property type="match status" value="1"/>
</dbReference>